<evidence type="ECO:0000313" key="2">
    <source>
        <dbReference type="Proteomes" id="UP000521943"/>
    </source>
</evidence>
<accession>A0A8H6M347</accession>
<dbReference type="AlphaFoldDB" id="A0A8H6M347"/>
<protein>
    <submittedName>
        <fullName evidence="1">Uncharacterized protein</fullName>
    </submittedName>
</protein>
<reference evidence="1 2" key="1">
    <citation type="submission" date="2020-07" db="EMBL/GenBank/DDBJ databases">
        <title>Comparative genomics of pyrophilous fungi reveals a link between fire events and developmental genes.</title>
        <authorList>
            <consortium name="DOE Joint Genome Institute"/>
            <person name="Steindorff A.S."/>
            <person name="Carver A."/>
            <person name="Calhoun S."/>
            <person name="Stillman K."/>
            <person name="Liu H."/>
            <person name="Lipzen A."/>
            <person name="Pangilinan J."/>
            <person name="Labutti K."/>
            <person name="Bruns T.D."/>
            <person name="Grigoriev I.V."/>
        </authorList>
    </citation>
    <scope>NUCLEOTIDE SEQUENCE [LARGE SCALE GENOMIC DNA]</scope>
    <source>
        <strain evidence="1 2">CBS 144469</strain>
    </source>
</reference>
<organism evidence="1 2">
    <name type="scientific">Ephemerocybe angulata</name>
    <dbReference type="NCBI Taxonomy" id="980116"/>
    <lineage>
        <taxon>Eukaryota</taxon>
        <taxon>Fungi</taxon>
        <taxon>Dikarya</taxon>
        <taxon>Basidiomycota</taxon>
        <taxon>Agaricomycotina</taxon>
        <taxon>Agaricomycetes</taxon>
        <taxon>Agaricomycetidae</taxon>
        <taxon>Agaricales</taxon>
        <taxon>Agaricineae</taxon>
        <taxon>Psathyrellaceae</taxon>
        <taxon>Ephemerocybe</taxon>
    </lineage>
</organism>
<keyword evidence="2" id="KW-1185">Reference proteome</keyword>
<sequence length="221" mass="25221">MRSTNAQWDTFQFIPCTIEEHDAEINIPSQSILNSRLINTQNRTQALRICTPAKDGGNTTLIYRGDDDSEDLVAMIEWTIGEQREVYCVILGPEAQTMTSEFLFEVEEFIRNDGSGTDVPDFETIRFPGGRRYLWLHPRADDLTSCRSMYQILRDRGIDSRTGGAKRYAQMHKRAVTCRAEGSTGEVELKIDRERKDWEKVPGFTLLDLVVVFAVQSYGRG</sequence>
<comment type="caution">
    <text evidence="1">The sequence shown here is derived from an EMBL/GenBank/DDBJ whole genome shotgun (WGS) entry which is preliminary data.</text>
</comment>
<proteinExistence type="predicted"/>
<name>A0A8H6M347_9AGAR</name>
<dbReference type="Proteomes" id="UP000521943">
    <property type="component" value="Unassembled WGS sequence"/>
</dbReference>
<dbReference type="EMBL" id="JACGCI010000060">
    <property type="protein sequence ID" value="KAF6749837.1"/>
    <property type="molecule type" value="Genomic_DNA"/>
</dbReference>
<gene>
    <name evidence="1" type="ORF">DFP72DRAFT_1173172</name>
</gene>
<evidence type="ECO:0000313" key="1">
    <source>
        <dbReference type="EMBL" id="KAF6749837.1"/>
    </source>
</evidence>